<dbReference type="KEGG" id="spad:DVK44_09505"/>
<keyword evidence="1" id="KW-0732">Signal</keyword>
<feature type="chain" id="PRO_5016898347" description="Secreted protein" evidence="1">
    <location>
        <begin position="29"/>
        <end position="181"/>
    </location>
</feature>
<evidence type="ECO:0000256" key="1">
    <source>
        <dbReference type="SAM" id="SignalP"/>
    </source>
</evidence>
<organism evidence="2 3">
    <name type="scientific">Streptomyces paludis</name>
    <dbReference type="NCBI Taxonomy" id="2282738"/>
    <lineage>
        <taxon>Bacteria</taxon>
        <taxon>Bacillati</taxon>
        <taxon>Actinomycetota</taxon>
        <taxon>Actinomycetes</taxon>
        <taxon>Kitasatosporales</taxon>
        <taxon>Streptomycetaceae</taxon>
        <taxon>Streptomyces</taxon>
    </lineage>
</organism>
<proteinExistence type="predicted"/>
<reference evidence="3" key="1">
    <citation type="submission" date="2018-07" db="EMBL/GenBank/DDBJ databases">
        <authorList>
            <person name="Zhao J."/>
        </authorList>
    </citation>
    <scope>NUCLEOTIDE SEQUENCE [LARGE SCALE GENOMIC DNA]</scope>
    <source>
        <strain evidence="3">GSSD-12</strain>
    </source>
</reference>
<accession>A0A345HMH1</accession>
<evidence type="ECO:0008006" key="4">
    <source>
        <dbReference type="Google" id="ProtNLM"/>
    </source>
</evidence>
<dbReference type="OrthoDB" id="3541237at2"/>
<protein>
    <recommendedName>
        <fullName evidence="4">Secreted protein</fullName>
    </recommendedName>
</protein>
<dbReference type="RefSeq" id="WP_114659260.1">
    <property type="nucleotide sequence ID" value="NZ_CP031194.1"/>
</dbReference>
<dbReference type="AlphaFoldDB" id="A0A345HMH1"/>
<feature type="signal peptide" evidence="1">
    <location>
        <begin position="1"/>
        <end position="28"/>
    </location>
</feature>
<evidence type="ECO:0000313" key="2">
    <source>
        <dbReference type="EMBL" id="AXG77895.1"/>
    </source>
</evidence>
<sequence length="181" mass="18625">MSFRKLLAVLTAAAALVAVPVVTTSASAASSAGQAGYAAQALDAGLSGQQSARLQADVDATLARQAGARQVSANRIAFDGGSATFAVPGQDQARDLAAPEAAPSCASGYLCIIDGRGTRYEYYTCGYYSFSGIGDGTFNNNQTSGTVARFYNSDGSQRWTSTAKATGTASWTPVYYIRPCG</sequence>
<keyword evidence="3" id="KW-1185">Reference proteome</keyword>
<evidence type="ECO:0000313" key="3">
    <source>
        <dbReference type="Proteomes" id="UP000253868"/>
    </source>
</evidence>
<gene>
    <name evidence="2" type="ORF">DVK44_09505</name>
</gene>
<dbReference type="EMBL" id="CP031194">
    <property type="protein sequence ID" value="AXG77895.1"/>
    <property type="molecule type" value="Genomic_DNA"/>
</dbReference>
<name>A0A345HMH1_9ACTN</name>
<dbReference type="Proteomes" id="UP000253868">
    <property type="component" value="Chromosome"/>
</dbReference>